<dbReference type="OrthoDB" id="8501868at2759"/>
<name>A0A8M1KM25_CLUHA</name>
<dbReference type="InterPro" id="IPR031259">
    <property type="entry name" value="ILBP"/>
</dbReference>
<proteinExistence type="predicted"/>
<dbReference type="Pfam" id="PF14651">
    <property type="entry name" value="Lipocalin_7"/>
    <property type="match status" value="1"/>
</dbReference>
<dbReference type="PANTHER" id="PTHR11955">
    <property type="entry name" value="FATTY ACID BINDING PROTEIN"/>
    <property type="match status" value="1"/>
</dbReference>
<organism evidence="1 2">
    <name type="scientific">Clupea harengus</name>
    <name type="common">Atlantic herring</name>
    <dbReference type="NCBI Taxonomy" id="7950"/>
    <lineage>
        <taxon>Eukaryota</taxon>
        <taxon>Metazoa</taxon>
        <taxon>Chordata</taxon>
        <taxon>Craniata</taxon>
        <taxon>Vertebrata</taxon>
        <taxon>Euteleostomi</taxon>
        <taxon>Actinopterygii</taxon>
        <taxon>Neopterygii</taxon>
        <taxon>Teleostei</taxon>
        <taxon>Clupei</taxon>
        <taxon>Clupeiformes</taxon>
        <taxon>Clupeoidei</taxon>
        <taxon>Clupeidae</taxon>
        <taxon>Clupea</taxon>
    </lineage>
</organism>
<protein>
    <submittedName>
        <fullName evidence="2">Fatty acid-binding protein, liver-like</fullName>
    </submittedName>
</protein>
<evidence type="ECO:0000313" key="2">
    <source>
        <dbReference type="RefSeq" id="XP_042564922.1"/>
    </source>
</evidence>
<dbReference type="GO" id="GO:0008289">
    <property type="term" value="F:lipid binding"/>
    <property type="evidence" value="ECO:0007669"/>
    <property type="project" value="InterPro"/>
</dbReference>
<evidence type="ECO:0000313" key="1">
    <source>
        <dbReference type="Proteomes" id="UP000515152"/>
    </source>
</evidence>
<reference evidence="2" key="1">
    <citation type="submission" date="2025-08" db="UniProtKB">
        <authorList>
            <consortium name="RefSeq"/>
        </authorList>
    </citation>
    <scope>IDENTIFICATION</scope>
</reference>
<sequence length="185" mass="21143">MTRVSKILPISNRGEANVPMAFNGAWRMYSQENHEEFFKVLSVPDTLIRIMRDVKPVTEIKQNGEEFVVTVKTPLRSTTNTFTLGREATMKTLEDKTLKAGEILPLMHWISIYSFGVLIEKAELFFILLLSNVCCEQCMVRLEDGKLVCTSEKFTHVREIQGEEMVEVSGLSLSYQWCVQDKTAL</sequence>
<dbReference type="Proteomes" id="UP000515152">
    <property type="component" value="Chromosome 1"/>
</dbReference>
<dbReference type="GeneID" id="105898643"/>
<dbReference type="KEGG" id="char:105898643"/>
<gene>
    <name evidence="2" type="primary">LOC105898643</name>
</gene>
<keyword evidence="1" id="KW-1185">Reference proteome</keyword>
<dbReference type="RefSeq" id="XP_042564922.1">
    <property type="nucleotide sequence ID" value="XM_042708988.1"/>
</dbReference>
<accession>A0A8M1KM25</accession>
<dbReference type="AlphaFoldDB" id="A0A8M1KM25"/>